<reference evidence="1 2" key="2">
    <citation type="journal article" date="2012" name="BMC Genomics">
        <title>The genome of Pelobacter carbinolicus reveals surprising metabolic capabilities and physiological features.</title>
        <authorList>
            <person name="Aklujkar M."/>
            <person name="Haveman S.A."/>
            <person name="Didonato R.Jr."/>
            <person name="Chertkov O."/>
            <person name="Han C.S."/>
            <person name="Land M.L."/>
            <person name="Brown P."/>
            <person name="Lovley D.R."/>
        </authorList>
    </citation>
    <scope>NUCLEOTIDE SEQUENCE [LARGE SCALE GENOMIC DNA]</scope>
    <source>
        <strain evidence="2">DSM 2380 / NBRC 103641 / GraBd1</strain>
    </source>
</reference>
<proteinExistence type="predicted"/>
<dbReference type="InterPro" id="IPR024227">
    <property type="entry name" value="DUF3795"/>
</dbReference>
<dbReference type="KEGG" id="pca:Pcar_0566"/>
<dbReference type="HOGENOM" id="CLU_168035_0_0_7"/>
<name>Q3A8N1_SYNC1</name>
<organism evidence="1 2">
    <name type="scientific">Syntrophotalea carbinolica (strain DSM 2380 / NBRC 103641 / GraBd1)</name>
    <name type="common">Pelobacter carbinolicus</name>
    <dbReference type="NCBI Taxonomy" id="338963"/>
    <lineage>
        <taxon>Bacteria</taxon>
        <taxon>Pseudomonadati</taxon>
        <taxon>Thermodesulfobacteriota</taxon>
        <taxon>Desulfuromonadia</taxon>
        <taxon>Desulfuromonadales</taxon>
        <taxon>Syntrophotaleaceae</taxon>
        <taxon>Syntrophotalea</taxon>
    </lineage>
</organism>
<reference evidence="2" key="1">
    <citation type="submission" date="2005-10" db="EMBL/GenBank/DDBJ databases">
        <title>Complete sequence of Pelobacter carbinolicus DSM 2380.</title>
        <authorList>
            <person name="Copeland A."/>
            <person name="Lucas S."/>
            <person name="Lapidus A."/>
            <person name="Barry K."/>
            <person name="Detter J.C."/>
            <person name="Glavina T."/>
            <person name="Hammon N."/>
            <person name="Israni S."/>
            <person name="Pitluck S."/>
            <person name="Chertkov O."/>
            <person name="Schmutz J."/>
            <person name="Larimer F."/>
            <person name="Land M."/>
            <person name="Kyrpides N."/>
            <person name="Ivanova N."/>
            <person name="Richardson P."/>
        </authorList>
    </citation>
    <scope>NUCLEOTIDE SEQUENCE [LARGE SCALE GENOMIC DNA]</scope>
    <source>
        <strain evidence="2">DSM 2380 / NBRC 103641 / GraBd1</strain>
    </source>
</reference>
<gene>
    <name evidence="1" type="ordered locus">Pcar_0566</name>
</gene>
<sequence length="87" mass="9628">MLGYCGRDCEDCESFHAAASESDRCTGCRSEGSTANILAGDCEIRLCAQRNRQPICAICSDFPCNKLDKIFMQNPAAKERLYKLLAE</sequence>
<accession>Q3A8N1</accession>
<dbReference type="Proteomes" id="UP000002534">
    <property type="component" value="Chromosome"/>
</dbReference>
<protein>
    <recommendedName>
        <fullName evidence="3">DUF3795 domain-containing protein</fullName>
    </recommendedName>
</protein>
<dbReference type="EMBL" id="CP000142">
    <property type="protein sequence ID" value="ABA87826.1"/>
    <property type="molecule type" value="Genomic_DNA"/>
</dbReference>
<keyword evidence="2" id="KW-1185">Reference proteome</keyword>
<dbReference type="AlphaFoldDB" id="Q3A8N1"/>
<evidence type="ECO:0008006" key="3">
    <source>
        <dbReference type="Google" id="ProtNLM"/>
    </source>
</evidence>
<evidence type="ECO:0000313" key="1">
    <source>
        <dbReference type="EMBL" id="ABA87826.1"/>
    </source>
</evidence>
<dbReference type="Pfam" id="PF12675">
    <property type="entry name" value="DUF3795"/>
    <property type="match status" value="1"/>
</dbReference>
<evidence type="ECO:0000313" key="2">
    <source>
        <dbReference type="Proteomes" id="UP000002534"/>
    </source>
</evidence>
<dbReference type="RefSeq" id="WP_011340264.1">
    <property type="nucleotide sequence ID" value="NC_007498.2"/>
</dbReference>
<dbReference type="OrthoDB" id="9803966at2"/>